<dbReference type="AlphaFoldDB" id="A0A0G0VAJ2"/>
<dbReference type="Pfam" id="PF13749">
    <property type="entry name" value="HATPase_c_4"/>
    <property type="match status" value="1"/>
</dbReference>
<dbReference type="PANTHER" id="PTHR30595:SF6">
    <property type="entry name" value="SCHLAFEN ALBA-2 DOMAIN-CONTAINING PROTEIN"/>
    <property type="match status" value="1"/>
</dbReference>
<dbReference type="Proteomes" id="UP000034746">
    <property type="component" value="Unassembled WGS sequence"/>
</dbReference>
<dbReference type="InterPro" id="IPR007421">
    <property type="entry name" value="Schlafen_AlbA_2_dom"/>
</dbReference>
<accession>A0A0G0VAJ2</accession>
<gene>
    <name evidence="2" type="ORF">UU48_C0028G0006</name>
</gene>
<dbReference type="Gene3D" id="1.10.10.10">
    <property type="entry name" value="Winged helix-like DNA-binding domain superfamily/Winged helix DNA-binding domain"/>
    <property type="match status" value="1"/>
</dbReference>
<dbReference type="InterPro" id="IPR036390">
    <property type="entry name" value="WH_DNA-bd_sf"/>
</dbReference>
<name>A0A0G0VAJ2_9BACT</name>
<comment type="caution">
    <text evidence="2">The sequence shown here is derived from an EMBL/GenBank/DDBJ whole genome shotgun (WGS) entry which is preliminary data.</text>
</comment>
<dbReference type="Gene3D" id="3.30.950.30">
    <property type="entry name" value="Schlafen, AAA domain"/>
    <property type="match status" value="1"/>
</dbReference>
<dbReference type="PATRIC" id="fig|1618997.3.peg.1183"/>
<evidence type="ECO:0000313" key="2">
    <source>
        <dbReference type="EMBL" id="KKR96671.1"/>
    </source>
</evidence>
<dbReference type="SUPFAM" id="SSF46785">
    <property type="entry name" value="Winged helix' DNA-binding domain"/>
    <property type="match status" value="1"/>
</dbReference>
<dbReference type="PANTHER" id="PTHR30595">
    <property type="entry name" value="GLPR-RELATED TRANSCRIPTIONAL REPRESSOR"/>
    <property type="match status" value="1"/>
</dbReference>
<dbReference type="EMBL" id="LCAU01000028">
    <property type="protein sequence ID" value="KKR96671.1"/>
    <property type="molecule type" value="Genomic_DNA"/>
</dbReference>
<protein>
    <recommendedName>
        <fullName evidence="1">Schlafen AlbA-2 domain-containing protein</fullName>
    </recommendedName>
</protein>
<dbReference type="Pfam" id="PF04326">
    <property type="entry name" value="SLFN_AlbA_2"/>
    <property type="match status" value="1"/>
</dbReference>
<evidence type="ECO:0000313" key="3">
    <source>
        <dbReference type="Proteomes" id="UP000034746"/>
    </source>
</evidence>
<dbReference type="InterPro" id="IPR036388">
    <property type="entry name" value="WH-like_DNA-bd_sf"/>
</dbReference>
<feature type="domain" description="Schlafen AlbA-2" evidence="1">
    <location>
        <begin position="14"/>
        <end position="118"/>
    </location>
</feature>
<dbReference type="Gene3D" id="3.30.565.60">
    <property type="match status" value="1"/>
</dbReference>
<sequence length="463" mass="51983">MDTKRLKLLIAEGEGLTVEFKEQYTAKIDRDIVAFANTKGGYILLGVADNGKLTGQKLNNKMKSEVHNLARNCEPAINISRVMQLGEVAVIEIPAGDEKPYSCSSGYFRRLDAVTQKMTQKEVRILFRETDTVAFESLVCRNLNIKDVSLAKVKAFFNETGTSLKVSKTNLPLFFSSLGVVDKNKVNNAGALMFASKVEKVIPYAESIMAAFKGNDKTHIFDRKDVRDDLFTQFNEAVSFLMKHLNIRSEIKGVNREDAYEIPLEALREAVVNAIVHRNYALKGTSIYVRVFDDRVEIENPGGLPSGVTMQSLGKSSVRRNPIIADLFHRMGKVERMGSGIDRMRDFMRDAGLKEPVFETDNFFRVIFYRKPSYSLKQIRETVVKTVGKTVVKTVVKILTLIKDNPKITRKELAAQTDLTIRGVEWNLRKLKDDGAICRVGSAKGGYWEIGKTAETETQKTGD</sequence>
<dbReference type="Pfam" id="PF13412">
    <property type="entry name" value="HTH_24"/>
    <property type="match status" value="1"/>
</dbReference>
<reference evidence="2 3" key="1">
    <citation type="journal article" date="2015" name="Nature">
        <title>rRNA introns, odd ribosomes, and small enigmatic genomes across a large radiation of phyla.</title>
        <authorList>
            <person name="Brown C.T."/>
            <person name="Hug L.A."/>
            <person name="Thomas B.C."/>
            <person name="Sharon I."/>
            <person name="Castelle C.J."/>
            <person name="Singh A."/>
            <person name="Wilkins M.J."/>
            <person name="Williams K.H."/>
            <person name="Banfield J.F."/>
        </authorList>
    </citation>
    <scope>NUCLEOTIDE SEQUENCE [LARGE SCALE GENOMIC DNA]</scope>
</reference>
<evidence type="ECO:0000259" key="1">
    <source>
        <dbReference type="Pfam" id="PF04326"/>
    </source>
</evidence>
<dbReference type="InterPro" id="IPR038461">
    <property type="entry name" value="Schlafen_AlbA_2_dom_sf"/>
</dbReference>
<organism evidence="2 3">
    <name type="scientific">Candidatus Uhrbacteria bacterium GW2011_GWF2_41_16</name>
    <dbReference type="NCBI Taxonomy" id="1618997"/>
    <lineage>
        <taxon>Bacteria</taxon>
        <taxon>Candidatus Uhriibacteriota</taxon>
    </lineage>
</organism>
<proteinExistence type="predicted"/>
<dbReference type="InterPro" id="IPR038475">
    <property type="entry name" value="RecG_C_sf"/>
</dbReference>